<comment type="caution">
    <text evidence="10">The sequence shown here is derived from an EMBL/GenBank/DDBJ whole genome shotgun (WGS) entry which is preliminary data.</text>
</comment>
<keyword evidence="11" id="KW-1185">Reference proteome</keyword>
<keyword evidence="3 9" id="KW-0808">Transferase</keyword>
<evidence type="ECO:0000256" key="9">
    <source>
        <dbReference type="RuleBase" id="RU364020"/>
    </source>
</evidence>
<dbReference type="EC" id="2.8.2.-" evidence="9"/>
<keyword evidence="4" id="KW-0812">Transmembrane</keyword>
<evidence type="ECO:0000313" key="11">
    <source>
        <dbReference type="Proteomes" id="UP001519460"/>
    </source>
</evidence>
<dbReference type="Proteomes" id="UP001519460">
    <property type="component" value="Unassembled WGS sequence"/>
</dbReference>
<evidence type="ECO:0000256" key="8">
    <source>
        <dbReference type="ARBA" id="ARBA00023180"/>
    </source>
</evidence>
<evidence type="ECO:0000256" key="3">
    <source>
        <dbReference type="ARBA" id="ARBA00022679"/>
    </source>
</evidence>
<dbReference type="InterPro" id="IPR005331">
    <property type="entry name" value="Sulfotransferase"/>
</dbReference>
<keyword evidence="9" id="KW-0119">Carbohydrate metabolism</keyword>
<dbReference type="Pfam" id="PF03567">
    <property type="entry name" value="Sulfotransfer_2"/>
    <property type="match status" value="1"/>
</dbReference>
<keyword evidence="8 9" id="KW-0325">Glycoprotein</keyword>
<sequence>MAERKYVLQKYVVRISGLHESGARSSRRTILENTPASLTEISRGYGTIESQDEIHLLPLTVSPAPSALEAQPMLQEHHTASDQSTRLKLARDVCSASGSSIPGDVEAVFVYEAEKVAYCSTHKVASTYWVRLFRWLYNDTGRGHVPSPLNISKLDTHLTPLRRLRVRDVFRDADDRALVESSYRFLFTREPFARLWSVYVDKFLLPDDSFWEVYSPRIKQVAFGGPETRTPETWHKTIGRIHPDLPGSTKNETDPFLLNEKISKTRKKLPRAPTKGCYDVPFPEFLQYIIYVAKEQSGKAMDDHFRPVHYGCNPCLFRPDFIGKIETMKQDSLHVLRRMRLDDALIDTLSTSHVQHEISMLIEFNFELVVKRRRQRECVTNGDLERRLIKAFIINGYIPEDSETLLAKRLPLGQETLEQVVLKLYSDSNRTSSEIRQQRERMKSDAYAGISLDVLRSLQRIFYWDFRLFGYDPQPPEIFGSG</sequence>
<gene>
    <name evidence="10" type="ORF">BaRGS_00032202</name>
</gene>
<dbReference type="EMBL" id="JACVVK020000372">
    <property type="protein sequence ID" value="KAK7476584.1"/>
    <property type="molecule type" value="Genomic_DNA"/>
</dbReference>
<organism evidence="10 11">
    <name type="scientific">Batillaria attramentaria</name>
    <dbReference type="NCBI Taxonomy" id="370345"/>
    <lineage>
        <taxon>Eukaryota</taxon>
        <taxon>Metazoa</taxon>
        <taxon>Spiralia</taxon>
        <taxon>Lophotrochozoa</taxon>
        <taxon>Mollusca</taxon>
        <taxon>Gastropoda</taxon>
        <taxon>Caenogastropoda</taxon>
        <taxon>Sorbeoconcha</taxon>
        <taxon>Cerithioidea</taxon>
        <taxon>Batillariidae</taxon>
        <taxon>Batillaria</taxon>
    </lineage>
</organism>
<dbReference type="GO" id="GO:0008146">
    <property type="term" value="F:sulfotransferase activity"/>
    <property type="evidence" value="ECO:0007669"/>
    <property type="project" value="UniProtKB-ARBA"/>
</dbReference>
<dbReference type="InterPro" id="IPR018011">
    <property type="entry name" value="Carb_sulfotrans_8-10"/>
</dbReference>
<proteinExistence type="inferred from homology"/>
<evidence type="ECO:0000256" key="4">
    <source>
        <dbReference type="ARBA" id="ARBA00022692"/>
    </source>
</evidence>
<keyword evidence="5" id="KW-1133">Transmembrane helix</keyword>
<accession>A0ABD0JNF6</accession>
<evidence type="ECO:0000256" key="6">
    <source>
        <dbReference type="ARBA" id="ARBA00023034"/>
    </source>
</evidence>
<evidence type="ECO:0000313" key="10">
    <source>
        <dbReference type="EMBL" id="KAK7476584.1"/>
    </source>
</evidence>
<evidence type="ECO:0000256" key="1">
    <source>
        <dbReference type="ARBA" id="ARBA00004323"/>
    </source>
</evidence>
<name>A0ABD0JNF6_9CAEN</name>
<dbReference type="GO" id="GO:0000139">
    <property type="term" value="C:Golgi membrane"/>
    <property type="evidence" value="ECO:0007669"/>
    <property type="project" value="UniProtKB-SubCell"/>
</dbReference>
<keyword evidence="9" id="KW-0735">Signal-anchor</keyword>
<reference evidence="10 11" key="1">
    <citation type="journal article" date="2023" name="Sci. Data">
        <title>Genome assembly of the Korean intertidal mud-creeper Batillaria attramentaria.</title>
        <authorList>
            <person name="Patra A.K."/>
            <person name="Ho P.T."/>
            <person name="Jun S."/>
            <person name="Lee S.J."/>
            <person name="Kim Y."/>
            <person name="Won Y.J."/>
        </authorList>
    </citation>
    <scope>NUCLEOTIDE SEQUENCE [LARGE SCALE GENOMIC DNA]</scope>
    <source>
        <strain evidence="10">Wonlab-2016</strain>
    </source>
</reference>
<protein>
    <recommendedName>
        <fullName evidence="9">Carbohydrate sulfotransferase</fullName>
        <ecNumber evidence="9">2.8.2.-</ecNumber>
    </recommendedName>
</protein>
<evidence type="ECO:0000256" key="7">
    <source>
        <dbReference type="ARBA" id="ARBA00023136"/>
    </source>
</evidence>
<comment type="similarity">
    <text evidence="2 9">Belongs to the sulfotransferase 2 family.</text>
</comment>
<evidence type="ECO:0000256" key="2">
    <source>
        <dbReference type="ARBA" id="ARBA00006339"/>
    </source>
</evidence>
<evidence type="ECO:0000256" key="5">
    <source>
        <dbReference type="ARBA" id="ARBA00022989"/>
    </source>
</evidence>
<keyword evidence="6 9" id="KW-0333">Golgi apparatus</keyword>
<keyword evidence="7" id="KW-0472">Membrane</keyword>
<dbReference type="AlphaFoldDB" id="A0ABD0JNF6"/>
<dbReference type="PANTHER" id="PTHR12137">
    <property type="entry name" value="CARBOHYDRATE SULFOTRANSFERASE"/>
    <property type="match status" value="1"/>
</dbReference>
<comment type="subcellular location">
    <subcellularLocation>
        <location evidence="1 9">Golgi apparatus membrane</location>
        <topology evidence="1 9">Single-pass type II membrane protein</topology>
    </subcellularLocation>
</comment>
<dbReference type="PANTHER" id="PTHR12137:SF54">
    <property type="entry name" value="CARBOHYDRATE SULFOTRANSFERASE"/>
    <property type="match status" value="1"/>
</dbReference>